<evidence type="ECO:0000256" key="1">
    <source>
        <dbReference type="SAM" id="Phobius"/>
    </source>
</evidence>
<dbReference type="STRING" id="1837282.A6F49_14875"/>
<name>A0A1B7LVW7_9MICC</name>
<dbReference type="Proteomes" id="UP000078292">
    <property type="component" value="Unassembled WGS sequence"/>
</dbReference>
<dbReference type="OrthoDB" id="5008130at2"/>
<keyword evidence="1" id="KW-0472">Membrane</keyword>
<keyword evidence="1" id="KW-1133">Transmembrane helix</keyword>
<feature type="transmembrane region" description="Helical" evidence="1">
    <location>
        <begin position="20"/>
        <end position="40"/>
    </location>
</feature>
<protein>
    <submittedName>
        <fullName evidence="2">Uncharacterized protein</fullName>
    </submittedName>
</protein>
<keyword evidence="3" id="KW-1185">Reference proteome</keyword>
<evidence type="ECO:0000313" key="2">
    <source>
        <dbReference type="EMBL" id="OAV59169.1"/>
    </source>
</evidence>
<sequence length="123" mass="12318">MDRITLARHRCADDTGASTAMMLTIFAALMVLFAATLTLIQVQIAASRAAVAADLAALSAADAARGLMVGEPCAIAESTVAAHGATMDSCDISAPGVAHIQVSVASPIGLDATAESRAGPKQP</sequence>
<dbReference type="NCBIfam" id="TIGR03816">
    <property type="entry name" value="tadE_like_DECH"/>
    <property type="match status" value="1"/>
</dbReference>
<proteinExistence type="predicted"/>
<gene>
    <name evidence="2" type="ORF">A6F49_14875</name>
</gene>
<dbReference type="InterPro" id="IPR021202">
    <property type="entry name" value="Rv3654c-like"/>
</dbReference>
<dbReference type="RefSeq" id="WP_043058865.1">
    <property type="nucleotide sequence ID" value="NZ_LXEY01000022.1"/>
</dbReference>
<dbReference type="EMBL" id="LXEY01000022">
    <property type="protein sequence ID" value="OAV59169.1"/>
    <property type="molecule type" value="Genomic_DNA"/>
</dbReference>
<comment type="caution">
    <text evidence="2">The sequence shown here is derived from an EMBL/GenBank/DDBJ whole genome shotgun (WGS) entry which is preliminary data.</text>
</comment>
<reference evidence="2 3" key="1">
    <citation type="submission" date="2016-04" db="EMBL/GenBank/DDBJ databases">
        <title>First whole genome shotgun sequence of the bacterium Enteractinococcus sp. strain UASWS1574.</title>
        <authorList>
            <person name="Crovadore J."/>
            <person name="Chablais R."/>
            <person name="Lefort F."/>
        </authorList>
    </citation>
    <scope>NUCLEOTIDE SEQUENCE [LARGE SCALE GENOMIC DNA]</scope>
    <source>
        <strain evidence="2 3">UASWS1574</strain>
    </source>
</reference>
<accession>A0A1B7LVW7</accession>
<organism evidence="2 3">
    <name type="scientific">Enteractinococcus helveticum</name>
    <dbReference type="NCBI Taxonomy" id="1837282"/>
    <lineage>
        <taxon>Bacteria</taxon>
        <taxon>Bacillati</taxon>
        <taxon>Actinomycetota</taxon>
        <taxon>Actinomycetes</taxon>
        <taxon>Micrococcales</taxon>
        <taxon>Micrococcaceae</taxon>
    </lineage>
</organism>
<dbReference type="AlphaFoldDB" id="A0A1B7LVW7"/>
<evidence type="ECO:0000313" key="3">
    <source>
        <dbReference type="Proteomes" id="UP000078292"/>
    </source>
</evidence>
<keyword evidence="1" id="KW-0812">Transmembrane</keyword>